<evidence type="ECO:0000313" key="1">
    <source>
        <dbReference type="EMBL" id="CAA9202174.1"/>
    </source>
</evidence>
<keyword evidence="2" id="KW-1185">Reference proteome</keyword>
<gene>
    <name evidence="1" type="ORF">FLA105534_03958</name>
</gene>
<reference evidence="1 2" key="1">
    <citation type="submission" date="2020-02" db="EMBL/GenBank/DDBJ databases">
        <authorList>
            <person name="Criscuolo A."/>
        </authorList>
    </citation>
    <scope>NUCLEOTIDE SEQUENCE [LARGE SCALE GENOMIC DNA]</scope>
    <source>
        <strain evidence="1">CIP105534</strain>
    </source>
</reference>
<evidence type="ECO:0008006" key="3">
    <source>
        <dbReference type="Google" id="ProtNLM"/>
    </source>
</evidence>
<dbReference type="RefSeq" id="WP_173972491.1">
    <property type="nucleotide sequence ID" value="NZ_CADCSU010000145.1"/>
</dbReference>
<evidence type="ECO:0000313" key="2">
    <source>
        <dbReference type="Proteomes" id="UP000479938"/>
    </source>
</evidence>
<accession>A0A6J4GVE7</accession>
<name>A0A6J4GVE7_9FLAO</name>
<sequence length="337" mass="39132">MKIKAIILVLICSATVFVSCKKEEKATKFKDKSETKQDIRLDSLALLYKTTNKENTEEIRITAYEPSENDKHFLVGDKNFILVSKYLKEGNEFKLIKKDTLISNEYNYTEIGKESFQKTTIKNQEYILLSIRESYQGTAVTEQTVSFIMLNTQTLKSYTLMYAGEISLRSKQSIDGEFIDSKILDSEPEIKKVLYEFANKSKLIFHISKDENHYTNYVQKWETDNNSINHLANGYSGIPDTIYSTYYKDDLFNFTGDYNKSESIENNNFKIVSFFRGNIIAFDKNKKLYFPIYTETCVTGCDKKIKFVSENSIEVLYHESSENETSIINLDEIIFKN</sequence>
<protein>
    <recommendedName>
        <fullName evidence="3">Lipoprotein</fullName>
    </recommendedName>
</protein>
<proteinExistence type="predicted"/>
<organism evidence="1 2">
    <name type="scientific">Flavobacterium bizetiae</name>
    <dbReference type="NCBI Taxonomy" id="2704140"/>
    <lineage>
        <taxon>Bacteria</taxon>
        <taxon>Pseudomonadati</taxon>
        <taxon>Bacteroidota</taxon>
        <taxon>Flavobacteriia</taxon>
        <taxon>Flavobacteriales</taxon>
        <taxon>Flavobacteriaceae</taxon>
        <taxon>Flavobacterium</taxon>
    </lineage>
</organism>
<dbReference type="Proteomes" id="UP000479938">
    <property type="component" value="Unassembled WGS sequence"/>
</dbReference>
<dbReference type="AlphaFoldDB" id="A0A6J4GVE7"/>
<dbReference type="PROSITE" id="PS51257">
    <property type="entry name" value="PROKAR_LIPOPROTEIN"/>
    <property type="match status" value="1"/>
</dbReference>
<dbReference type="EMBL" id="CADCSU010000145">
    <property type="protein sequence ID" value="CAA9202174.1"/>
    <property type="molecule type" value="Genomic_DNA"/>
</dbReference>